<name>A0A9W6BHB4_9CHLO</name>
<dbReference type="InterPro" id="IPR036770">
    <property type="entry name" value="Ankyrin_rpt-contain_sf"/>
</dbReference>
<dbReference type="PANTHER" id="PTHR12393">
    <property type="entry name" value="SPHINGOMYELIN PHOSPHODIESTERASE RELATED"/>
    <property type="match status" value="1"/>
</dbReference>
<organism evidence="1 2">
    <name type="scientific">Pleodorina starrii</name>
    <dbReference type="NCBI Taxonomy" id="330485"/>
    <lineage>
        <taxon>Eukaryota</taxon>
        <taxon>Viridiplantae</taxon>
        <taxon>Chlorophyta</taxon>
        <taxon>core chlorophytes</taxon>
        <taxon>Chlorophyceae</taxon>
        <taxon>CS clade</taxon>
        <taxon>Chlamydomonadales</taxon>
        <taxon>Volvocaceae</taxon>
        <taxon>Pleodorina</taxon>
    </lineage>
</organism>
<dbReference type="Proteomes" id="UP001165080">
    <property type="component" value="Unassembled WGS sequence"/>
</dbReference>
<dbReference type="GO" id="GO:0030149">
    <property type="term" value="P:sphingolipid catabolic process"/>
    <property type="evidence" value="ECO:0007669"/>
    <property type="project" value="TreeGrafter"/>
</dbReference>
<dbReference type="AlphaFoldDB" id="A0A9W6BHB4"/>
<keyword evidence="2" id="KW-1185">Reference proteome</keyword>
<dbReference type="GO" id="GO:0016020">
    <property type="term" value="C:membrane"/>
    <property type="evidence" value="ECO:0007669"/>
    <property type="project" value="TreeGrafter"/>
</dbReference>
<dbReference type="EMBL" id="BRXU01000005">
    <property type="protein sequence ID" value="GLC52172.1"/>
    <property type="molecule type" value="Genomic_DNA"/>
</dbReference>
<dbReference type="GO" id="GO:0071944">
    <property type="term" value="C:cell periphery"/>
    <property type="evidence" value="ECO:0007669"/>
    <property type="project" value="TreeGrafter"/>
</dbReference>
<dbReference type="GO" id="GO:0005783">
    <property type="term" value="C:endoplasmic reticulum"/>
    <property type="evidence" value="ECO:0007669"/>
    <property type="project" value="TreeGrafter"/>
</dbReference>
<evidence type="ECO:0000313" key="2">
    <source>
        <dbReference type="Proteomes" id="UP001165080"/>
    </source>
</evidence>
<accession>A0A9W6BHB4</accession>
<dbReference type="GO" id="GO:0046513">
    <property type="term" value="P:ceramide biosynthetic process"/>
    <property type="evidence" value="ECO:0007669"/>
    <property type="project" value="TreeGrafter"/>
</dbReference>
<dbReference type="GO" id="GO:0004620">
    <property type="term" value="F:phospholipase activity"/>
    <property type="evidence" value="ECO:0007669"/>
    <property type="project" value="TreeGrafter"/>
</dbReference>
<comment type="caution">
    <text evidence="1">The sequence shown here is derived from an EMBL/GenBank/DDBJ whole genome shotgun (WGS) entry which is preliminary data.</text>
</comment>
<dbReference type="SUPFAM" id="SSF140860">
    <property type="entry name" value="Pseudo ankyrin repeat-like"/>
    <property type="match status" value="1"/>
</dbReference>
<sequence length="528" mass="57163">MDSSQDVQLPALDASRVWLPGIVDRLASFLSANEIACTLRLVNKAAALQFPVYKTVHLSLTSPQHAFKQRWGSALAYRGLSRKQRLEFLKLTAISGNVANMEVALDSAGLPITTQLQEAAAAAGHLHINTLLHSRGCPWDSSLGAAARGGHQQSCEKMLASGCPFRQDAVYEAASGGHEVLMYWLLWRFGNGPAKSSVDAGSLLMAAAEGLRLASLQRLHQRTMAGWDAAIEQPAALDREQKGRVLSAATASLTPDWQAKVEWLEGLGYPRTGFACEFAAARLLDDDAVDRLQWLCGRGYPPSSLAADCAVVTGNLAALSFLMQQRPGLWPREFACNTAAEKGHLPILQHLHTSGFPVSPQQVARSAAGEGHLHVVAWAVEALNVTPNNAPDLFDMAAKGANIALLTWLRERGWTWGPEAVSSAAEGGCEEALEWLVLEQGCPLPADGRPYRHAARHGDLATVRCLHRLGCPWGPHQIADCIAHSAPIPVLRCLVELGCPVDWEEDVRAAKAHDSVEYHTALMEWLQQ</sequence>
<evidence type="ECO:0000313" key="1">
    <source>
        <dbReference type="EMBL" id="GLC52172.1"/>
    </source>
</evidence>
<protein>
    <recommendedName>
        <fullName evidence="3">Ankyrin repeat domain-containing protein</fullName>
    </recommendedName>
</protein>
<proteinExistence type="predicted"/>
<dbReference type="Gene3D" id="1.25.40.20">
    <property type="entry name" value="Ankyrin repeat-containing domain"/>
    <property type="match status" value="1"/>
</dbReference>
<dbReference type="PANTHER" id="PTHR12393:SF6">
    <property type="entry name" value="SPHINGOMYELIN PHOSPHODIESTERASE 2"/>
    <property type="match status" value="1"/>
</dbReference>
<evidence type="ECO:0008006" key="3">
    <source>
        <dbReference type="Google" id="ProtNLM"/>
    </source>
</evidence>
<gene>
    <name evidence="1" type="primary">PLEST009566</name>
    <name evidence="1" type="ORF">PLESTB_000590800</name>
</gene>
<reference evidence="1 2" key="1">
    <citation type="journal article" date="2023" name="Commun. Biol.">
        <title>Reorganization of the ancestral sex-determining regions during the evolution of trioecy in Pleodorina starrii.</title>
        <authorList>
            <person name="Takahashi K."/>
            <person name="Suzuki S."/>
            <person name="Kawai-Toyooka H."/>
            <person name="Yamamoto K."/>
            <person name="Hamaji T."/>
            <person name="Ootsuki R."/>
            <person name="Yamaguchi H."/>
            <person name="Kawachi M."/>
            <person name="Higashiyama T."/>
            <person name="Nozaki H."/>
        </authorList>
    </citation>
    <scope>NUCLEOTIDE SEQUENCE [LARGE SCALE GENOMIC DNA]</scope>
    <source>
        <strain evidence="1 2">NIES-4479</strain>
    </source>
</reference>